<dbReference type="AlphaFoldDB" id="A0A183CPZ1"/>
<evidence type="ECO:0000313" key="2">
    <source>
        <dbReference type="Proteomes" id="UP000050741"/>
    </source>
</evidence>
<reference evidence="2" key="1">
    <citation type="submission" date="2014-05" db="EMBL/GenBank/DDBJ databases">
        <title>The genome and life-stage specific transcriptomes of Globodera pallida elucidate key aspects of plant parasitism by a cyst nematode.</title>
        <authorList>
            <person name="Cotton J.A."/>
            <person name="Lilley C.J."/>
            <person name="Jones L.M."/>
            <person name="Kikuchi T."/>
            <person name="Reid A.J."/>
            <person name="Thorpe P."/>
            <person name="Tsai I.J."/>
            <person name="Beasley H."/>
            <person name="Blok V."/>
            <person name="Cock P.J.A."/>
            <person name="Van den Akker S.E."/>
            <person name="Holroyd N."/>
            <person name="Hunt M."/>
            <person name="Mantelin S."/>
            <person name="Naghra H."/>
            <person name="Pain A."/>
            <person name="Palomares-Rius J.E."/>
            <person name="Zarowiecki M."/>
            <person name="Berriman M."/>
            <person name="Jones J.T."/>
            <person name="Urwin P.E."/>
        </authorList>
    </citation>
    <scope>NUCLEOTIDE SEQUENCE [LARGE SCALE GENOMIC DNA]</scope>
    <source>
        <strain evidence="2">Lindley</strain>
    </source>
</reference>
<sequence length="42" mass="4507">MDNPSEDNNPSVPNPSVKDNPSMDNPSEDNNPSVPNPSVKDN</sequence>
<name>A0A183CPZ1_GLOPA</name>
<feature type="compositionally biased region" description="Polar residues" evidence="1">
    <location>
        <begin position="1"/>
        <end position="11"/>
    </location>
</feature>
<reference evidence="3" key="2">
    <citation type="submission" date="2016-06" db="UniProtKB">
        <authorList>
            <consortium name="WormBaseParasite"/>
        </authorList>
    </citation>
    <scope>IDENTIFICATION</scope>
</reference>
<organism evidence="2 3">
    <name type="scientific">Globodera pallida</name>
    <name type="common">Potato cyst nematode worm</name>
    <name type="synonym">Heterodera pallida</name>
    <dbReference type="NCBI Taxonomy" id="36090"/>
    <lineage>
        <taxon>Eukaryota</taxon>
        <taxon>Metazoa</taxon>
        <taxon>Ecdysozoa</taxon>
        <taxon>Nematoda</taxon>
        <taxon>Chromadorea</taxon>
        <taxon>Rhabditida</taxon>
        <taxon>Tylenchina</taxon>
        <taxon>Tylenchomorpha</taxon>
        <taxon>Tylenchoidea</taxon>
        <taxon>Heteroderidae</taxon>
        <taxon>Heteroderinae</taxon>
        <taxon>Globodera</taxon>
    </lineage>
</organism>
<feature type="region of interest" description="Disordered" evidence="1">
    <location>
        <begin position="1"/>
        <end position="42"/>
    </location>
</feature>
<proteinExistence type="predicted"/>
<protein>
    <submittedName>
        <fullName evidence="3">Serine protease</fullName>
    </submittedName>
</protein>
<accession>A0A183CPZ1</accession>
<evidence type="ECO:0000256" key="1">
    <source>
        <dbReference type="SAM" id="MobiDB-lite"/>
    </source>
</evidence>
<feature type="compositionally biased region" description="Polar residues" evidence="1">
    <location>
        <begin position="17"/>
        <end position="33"/>
    </location>
</feature>
<evidence type="ECO:0000313" key="3">
    <source>
        <dbReference type="WBParaSite" id="GPLIN_001494900"/>
    </source>
</evidence>
<keyword evidence="2" id="KW-1185">Reference proteome</keyword>
<dbReference type="WBParaSite" id="GPLIN_001494900">
    <property type="protein sequence ID" value="GPLIN_001494900"/>
    <property type="gene ID" value="GPLIN_001494900"/>
</dbReference>
<dbReference type="Proteomes" id="UP000050741">
    <property type="component" value="Unassembled WGS sequence"/>
</dbReference>